<evidence type="ECO:0000256" key="1">
    <source>
        <dbReference type="ARBA" id="ARBA00001946"/>
    </source>
</evidence>
<dbReference type="GO" id="GO:0016787">
    <property type="term" value="F:hydrolase activity"/>
    <property type="evidence" value="ECO:0007669"/>
    <property type="project" value="UniProtKB-KW"/>
</dbReference>
<feature type="domain" description="Nudix hydrolase" evidence="3">
    <location>
        <begin position="3"/>
        <end position="135"/>
    </location>
</feature>
<comment type="caution">
    <text evidence="4">The sequence shown here is derived from an EMBL/GenBank/DDBJ whole genome shotgun (WGS) entry which is preliminary data.</text>
</comment>
<evidence type="ECO:0000313" key="5">
    <source>
        <dbReference type="Proteomes" id="UP000536604"/>
    </source>
</evidence>
<dbReference type="Proteomes" id="UP000536604">
    <property type="component" value="Unassembled WGS sequence"/>
</dbReference>
<dbReference type="InterPro" id="IPR000086">
    <property type="entry name" value="NUDIX_hydrolase_dom"/>
</dbReference>
<reference evidence="4 5" key="1">
    <citation type="submission" date="2020-08" db="EMBL/GenBank/DDBJ databases">
        <title>Genomic Encyclopedia of Type Strains, Phase III (KMG-III): the genomes of soil and plant-associated and newly described type strains.</title>
        <authorList>
            <person name="Whitman W."/>
        </authorList>
    </citation>
    <scope>NUCLEOTIDE SEQUENCE [LARGE SCALE GENOMIC DNA]</scope>
    <source>
        <strain evidence="4 5">CECT 8712</strain>
    </source>
</reference>
<dbReference type="PANTHER" id="PTHR43046">
    <property type="entry name" value="GDP-MANNOSE MANNOSYL HYDROLASE"/>
    <property type="match status" value="1"/>
</dbReference>
<evidence type="ECO:0000313" key="4">
    <source>
        <dbReference type="EMBL" id="MBB6118088.1"/>
    </source>
</evidence>
<sequence>MPPYTSVVDVHVILYRDGRIALLERRNTGYCDGMLHLPSGHLEEGEALHTAAAREAEEEVGVTIDPGHLALAALVHFRQGPGHARVGAFFLATQWEGEPCNAEPHKAGRLVWADPNMLGPDVIPYPAEGVRAWLEGSGFVPYGWCA</sequence>
<dbReference type="SUPFAM" id="SSF55811">
    <property type="entry name" value="Nudix"/>
    <property type="match status" value="1"/>
</dbReference>
<keyword evidence="2" id="KW-0378">Hydrolase</keyword>
<comment type="cofactor">
    <cofactor evidence="1">
        <name>Mg(2+)</name>
        <dbReference type="ChEBI" id="CHEBI:18420"/>
    </cofactor>
</comment>
<protein>
    <submittedName>
        <fullName evidence="4">8-oxo-dGTP pyrophosphatase MutT (NUDIX family)</fullName>
    </submittedName>
</protein>
<dbReference type="RefSeq" id="WP_184285525.1">
    <property type="nucleotide sequence ID" value="NZ_JACHJO010000001.1"/>
</dbReference>
<dbReference type="PANTHER" id="PTHR43046:SF16">
    <property type="entry name" value="ADP-RIBOSE PYROPHOSPHATASE YJHB-RELATED"/>
    <property type="match status" value="1"/>
</dbReference>
<dbReference type="EMBL" id="JACHJO010000001">
    <property type="protein sequence ID" value="MBB6118088.1"/>
    <property type="molecule type" value="Genomic_DNA"/>
</dbReference>
<keyword evidence="5" id="KW-1185">Reference proteome</keyword>
<dbReference type="Pfam" id="PF00293">
    <property type="entry name" value="NUDIX"/>
    <property type="match status" value="1"/>
</dbReference>
<gene>
    <name evidence="4" type="ORF">FHS13_000016</name>
</gene>
<dbReference type="PROSITE" id="PS00893">
    <property type="entry name" value="NUDIX_BOX"/>
    <property type="match status" value="1"/>
</dbReference>
<dbReference type="PROSITE" id="PS51462">
    <property type="entry name" value="NUDIX"/>
    <property type="match status" value="1"/>
</dbReference>
<evidence type="ECO:0000259" key="3">
    <source>
        <dbReference type="PROSITE" id="PS51462"/>
    </source>
</evidence>
<name>A0A841IP93_9ACTN</name>
<dbReference type="InterPro" id="IPR015797">
    <property type="entry name" value="NUDIX_hydrolase-like_dom_sf"/>
</dbReference>
<dbReference type="Gene3D" id="3.90.79.10">
    <property type="entry name" value="Nucleoside Triphosphate Pyrophosphohydrolase"/>
    <property type="match status" value="1"/>
</dbReference>
<accession>A0A841IP93</accession>
<dbReference type="InterPro" id="IPR020084">
    <property type="entry name" value="NUDIX_hydrolase_CS"/>
</dbReference>
<evidence type="ECO:0000256" key="2">
    <source>
        <dbReference type="ARBA" id="ARBA00022801"/>
    </source>
</evidence>
<dbReference type="AlphaFoldDB" id="A0A841IP93"/>
<proteinExistence type="predicted"/>
<organism evidence="4 5">
    <name type="scientific">Nocardiopsis algeriensis</name>
    <dbReference type="NCBI Taxonomy" id="1478215"/>
    <lineage>
        <taxon>Bacteria</taxon>
        <taxon>Bacillati</taxon>
        <taxon>Actinomycetota</taxon>
        <taxon>Actinomycetes</taxon>
        <taxon>Streptosporangiales</taxon>
        <taxon>Nocardiopsidaceae</taxon>
        <taxon>Nocardiopsis</taxon>
    </lineage>
</organism>